<comment type="caution">
    <text evidence="2">The sequence shown here is derived from an EMBL/GenBank/DDBJ whole genome shotgun (WGS) entry which is preliminary data.</text>
</comment>
<accession>A0A179F5Z0</accession>
<gene>
    <name evidence="2" type="ORF">VFPFJ_11493</name>
</gene>
<dbReference type="EMBL" id="LSBI01000040">
    <property type="protein sequence ID" value="OAQ60838.1"/>
    <property type="molecule type" value="Genomic_DNA"/>
</dbReference>
<feature type="signal peptide" evidence="1">
    <location>
        <begin position="1"/>
        <end position="27"/>
    </location>
</feature>
<protein>
    <recommendedName>
        <fullName evidence="4">Secreted protein</fullName>
    </recommendedName>
</protein>
<evidence type="ECO:0000313" key="3">
    <source>
        <dbReference type="Proteomes" id="UP000078340"/>
    </source>
</evidence>
<dbReference type="Proteomes" id="UP000078340">
    <property type="component" value="Unassembled WGS sequence"/>
</dbReference>
<evidence type="ECO:0000256" key="1">
    <source>
        <dbReference type="SAM" id="SignalP"/>
    </source>
</evidence>
<sequence length="172" mass="18239">MTMLMLLLVVALLGTLLMLTMTMAGLACTWPSSRGGACSQFVGQREAIPFSSCMQLLLHRREQKRGKECADCSSCVNEYGNIWVGRVPSNGRGLMSPVTTQSLYSARPRVEGQQIRDGTCSGAEGIGWAVELLLVLAGACAAAVRWVGGVFACDCVSLLLCPLPVLSLCGGH</sequence>
<evidence type="ECO:0000313" key="2">
    <source>
        <dbReference type="EMBL" id="OAQ60838.1"/>
    </source>
</evidence>
<organism evidence="2 3">
    <name type="scientific">Purpureocillium lilacinum</name>
    <name type="common">Paecilomyces lilacinus</name>
    <dbReference type="NCBI Taxonomy" id="33203"/>
    <lineage>
        <taxon>Eukaryota</taxon>
        <taxon>Fungi</taxon>
        <taxon>Dikarya</taxon>
        <taxon>Ascomycota</taxon>
        <taxon>Pezizomycotina</taxon>
        <taxon>Sordariomycetes</taxon>
        <taxon>Hypocreomycetidae</taxon>
        <taxon>Hypocreales</taxon>
        <taxon>Ophiocordycipitaceae</taxon>
        <taxon>Purpureocillium</taxon>
    </lineage>
</organism>
<proteinExistence type="predicted"/>
<reference evidence="2 3" key="1">
    <citation type="submission" date="2016-02" db="EMBL/GenBank/DDBJ databases">
        <title>Biosynthesis of antibiotic leucinostatins and their inhibition on Phytophthora in bio-control Purpureocillium lilacinum.</title>
        <authorList>
            <person name="Wang G."/>
            <person name="Liu Z."/>
            <person name="Lin R."/>
            <person name="Li E."/>
            <person name="Mao Z."/>
            <person name="Ling J."/>
            <person name="Yin W."/>
            <person name="Xie B."/>
        </authorList>
    </citation>
    <scope>NUCLEOTIDE SEQUENCE [LARGE SCALE GENOMIC DNA]</scope>
    <source>
        <strain evidence="2">PLFJ-1</strain>
    </source>
</reference>
<feature type="chain" id="PRO_5008101351" description="Secreted protein" evidence="1">
    <location>
        <begin position="28"/>
        <end position="172"/>
    </location>
</feature>
<evidence type="ECO:0008006" key="4">
    <source>
        <dbReference type="Google" id="ProtNLM"/>
    </source>
</evidence>
<dbReference type="AlphaFoldDB" id="A0A179F5Z0"/>
<keyword evidence="1" id="KW-0732">Signal</keyword>
<name>A0A179F5Z0_PURLI</name>